<dbReference type="InterPro" id="IPR050300">
    <property type="entry name" value="GDXG_lipolytic_enzyme"/>
</dbReference>
<evidence type="ECO:0000313" key="4">
    <source>
        <dbReference type="Proteomes" id="UP000185753"/>
    </source>
</evidence>
<dbReference type="EMBL" id="LZDS01000027">
    <property type="protein sequence ID" value="OBX27984.1"/>
    <property type="molecule type" value="Genomic_DNA"/>
</dbReference>
<keyword evidence="4" id="KW-1185">Reference proteome</keyword>
<dbReference type="PANTHER" id="PTHR48081:SF33">
    <property type="entry name" value="KYNURENINE FORMAMIDASE"/>
    <property type="match status" value="1"/>
</dbReference>
<dbReference type="Proteomes" id="UP000185753">
    <property type="component" value="Unassembled WGS sequence"/>
</dbReference>
<feature type="domain" description="BD-FAE-like" evidence="2">
    <location>
        <begin position="61"/>
        <end position="246"/>
    </location>
</feature>
<dbReference type="InterPro" id="IPR049492">
    <property type="entry name" value="BD-FAE-like_dom"/>
</dbReference>
<dbReference type="STRING" id="1443941.A9J31_07645"/>
<keyword evidence="1" id="KW-0378">Hydrolase</keyword>
<dbReference type="InterPro" id="IPR029058">
    <property type="entry name" value="AB_hydrolase_fold"/>
</dbReference>
<organism evidence="3 4">
    <name type="scientific">Acinetobacter gandensis</name>
    <dbReference type="NCBI Taxonomy" id="1443941"/>
    <lineage>
        <taxon>Bacteria</taxon>
        <taxon>Pseudomonadati</taxon>
        <taxon>Pseudomonadota</taxon>
        <taxon>Gammaproteobacteria</taxon>
        <taxon>Moraxellales</taxon>
        <taxon>Moraxellaceae</taxon>
        <taxon>Acinetobacter</taxon>
    </lineage>
</organism>
<dbReference type="GO" id="GO:0016787">
    <property type="term" value="F:hydrolase activity"/>
    <property type="evidence" value="ECO:0007669"/>
    <property type="project" value="UniProtKB-KW"/>
</dbReference>
<dbReference type="Pfam" id="PF20434">
    <property type="entry name" value="BD-FAE"/>
    <property type="match status" value="1"/>
</dbReference>
<dbReference type="SUPFAM" id="SSF53474">
    <property type="entry name" value="alpha/beta-Hydrolases"/>
    <property type="match status" value="1"/>
</dbReference>
<dbReference type="RefSeq" id="WP_067766053.1">
    <property type="nucleotide sequence ID" value="NZ_CP183909.1"/>
</dbReference>
<accession>A0A1A7R932</accession>
<name>A0A1A7R932_9GAMM</name>
<protein>
    <submittedName>
        <fullName evidence="3">Esterase</fullName>
    </submittedName>
</protein>
<comment type="caution">
    <text evidence="3">The sequence shown here is derived from an EMBL/GenBank/DDBJ whole genome shotgun (WGS) entry which is preliminary data.</text>
</comment>
<evidence type="ECO:0000313" key="3">
    <source>
        <dbReference type="EMBL" id="OBX27984.1"/>
    </source>
</evidence>
<gene>
    <name evidence="3" type="ORF">A9J31_07645</name>
</gene>
<sequence>MSSKFQLWSQQLQQKVELAKSLYRDFRIYDFGSLALNRLTPKKGYSIQSNIAYGLKARHRLDLYRTEQPRQKRPLIVFVHGGAWMHGDKKDYGFIGEAFAKEGFDVAVINYQLAPEHIFPASIDDLSLALNYLTQSQHKLQIELEDLVLMGHSAGAFNVMSALYHPQPYQLQIRENIRAIVGLAGPYHFDYKGDPICAEAFDQDVPYQQVMPYYFVESNKVKHYLFTAANDDIVGVNNSEDLDRQLKALGNHSQLIEIPRVGHITMIGSVSSLFSRFFKTKAEIMRVLDEISPKV</sequence>
<reference evidence="4" key="1">
    <citation type="submission" date="2016-06" db="EMBL/GenBank/DDBJ databases">
        <authorList>
            <person name="Radolfova-Krizova L."/>
            <person name="Nemec A."/>
        </authorList>
    </citation>
    <scope>NUCLEOTIDE SEQUENCE [LARGE SCALE GENOMIC DNA]</scope>
    <source>
        <strain evidence="4">ANC 4275</strain>
    </source>
</reference>
<dbReference type="PANTHER" id="PTHR48081">
    <property type="entry name" value="AB HYDROLASE SUPERFAMILY PROTEIN C4A8.06C"/>
    <property type="match status" value="1"/>
</dbReference>
<evidence type="ECO:0000259" key="2">
    <source>
        <dbReference type="Pfam" id="PF20434"/>
    </source>
</evidence>
<proteinExistence type="predicted"/>
<dbReference type="Gene3D" id="3.40.50.1820">
    <property type="entry name" value="alpha/beta hydrolase"/>
    <property type="match status" value="1"/>
</dbReference>
<dbReference type="AlphaFoldDB" id="A0A1A7R932"/>
<dbReference type="OrthoDB" id="9771666at2"/>
<evidence type="ECO:0000256" key="1">
    <source>
        <dbReference type="ARBA" id="ARBA00022801"/>
    </source>
</evidence>